<protein>
    <submittedName>
        <fullName evidence="1">Uncharacterized protein</fullName>
    </submittedName>
</protein>
<evidence type="ECO:0000313" key="2">
    <source>
        <dbReference type="Proteomes" id="UP000325273"/>
    </source>
</evidence>
<sequence>MSSTSAPFPSQALGQLPQIPGKTGVTPVCPLSNPGLGAQVVSNLQRFRVSIRPRRNPGKSRRSSRGGKRLAIYPGSVRTLAAMKSGYFQGATGPNSLKVETRLIRHAKKRVEFALWRVTLVGATAGEENDGLKVKVFPTTMNRPQARDEPFVRLGMETKKIR</sequence>
<dbReference type="Proteomes" id="UP000325273">
    <property type="component" value="Unassembled WGS sequence"/>
</dbReference>
<organism evidence="1 2">
    <name type="scientific">Paraburkholderia panacisoli</name>
    <dbReference type="NCBI Taxonomy" id="2603818"/>
    <lineage>
        <taxon>Bacteria</taxon>
        <taxon>Pseudomonadati</taxon>
        <taxon>Pseudomonadota</taxon>
        <taxon>Betaproteobacteria</taxon>
        <taxon>Burkholderiales</taxon>
        <taxon>Burkholderiaceae</taxon>
        <taxon>Paraburkholderia</taxon>
    </lineage>
</organism>
<accession>A0A5B0HH39</accession>
<gene>
    <name evidence="1" type="ORF">FVF58_06125</name>
</gene>
<name>A0A5B0HH39_9BURK</name>
<dbReference type="RefSeq" id="WP_149668994.1">
    <property type="nucleotide sequence ID" value="NZ_VTUZ01000003.1"/>
</dbReference>
<dbReference type="AlphaFoldDB" id="A0A5B0HH39"/>
<evidence type="ECO:0000313" key="1">
    <source>
        <dbReference type="EMBL" id="KAA1014427.1"/>
    </source>
</evidence>
<dbReference type="EMBL" id="VTUZ01000003">
    <property type="protein sequence ID" value="KAA1014427.1"/>
    <property type="molecule type" value="Genomic_DNA"/>
</dbReference>
<comment type="caution">
    <text evidence="1">The sequence shown here is derived from an EMBL/GenBank/DDBJ whole genome shotgun (WGS) entry which is preliminary data.</text>
</comment>
<reference evidence="1 2" key="1">
    <citation type="submission" date="2019-08" db="EMBL/GenBank/DDBJ databases">
        <title>Paraburkholderia sp. DCY113.</title>
        <authorList>
            <person name="Kang J."/>
        </authorList>
    </citation>
    <scope>NUCLEOTIDE SEQUENCE [LARGE SCALE GENOMIC DNA]</scope>
    <source>
        <strain evidence="1 2">DCY113</strain>
    </source>
</reference>
<proteinExistence type="predicted"/>
<keyword evidence="2" id="KW-1185">Reference proteome</keyword>